<evidence type="ECO:0000313" key="11">
    <source>
        <dbReference type="EMBL" id="CAK1550360.1"/>
    </source>
</evidence>
<reference evidence="11 12" key="1">
    <citation type="submission" date="2023-11" db="EMBL/GenBank/DDBJ databases">
        <authorList>
            <person name="Okamura Y."/>
        </authorList>
    </citation>
    <scope>NUCLEOTIDE SEQUENCE [LARGE SCALE GENOMIC DNA]</scope>
</reference>
<evidence type="ECO:0000256" key="7">
    <source>
        <dbReference type="ARBA" id="ARBA00023136"/>
    </source>
</evidence>
<organism evidence="11 12">
    <name type="scientific">Leptosia nina</name>
    <dbReference type="NCBI Taxonomy" id="320188"/>
    <lineage>
        <taxon>Eukaryota</taxon>
        <taxon>Metazoa</taxon>
        <taxon>Ecdysozoa</taxon>
        <taxon>Arthropoda</taxon>
        <taxon>Hexapoda</taxon>
        <taxon>Insecta</taxon>
        <taxon>Pterygota</taxon>
        <taxon>Neoptera</taxon>
        <taxon>Endopterygota</taxon>
        <taxon>Lepidoptera</taxon>
        <taxon>Glossata</taxon>
        <taxon>Ditrysia</taxon>
        <taxon>Papilionoidea</taxon>
        <taxon>Pieridae</taxon>
        <taxon>Pierinae</taxon>
        <taxon>Leptosia</taxon>
    </lineage>
</organism>
<evidence type="ECO:0000256" key="4">
    <source>
        <dbReference type="ARBA" id="ARBA00022692"/>
    </source>
</evidence>
<feature type="transmembrane region" description="Helical" evidence="10">
    <location>
        <begin position="84"/>
        <end position="107"/>
    </location>
</feature>
<dbReference type="GO" id="GO:0005886">
    <property type="term" value="C:plasma membrane"/>
    <property type="evidence" value="ECO:0007669"/>
    <property type="project" value="UniProtKB-SubCell"/>
</dbReference>
<accession>A0AAV1JLW4</accession>
<proteinExistence type="inferred from homology"/>
<evidence type="ECO:0000256" key="10">
    <source>
        <dbReference type="RuleBase" id="RU351113"/>
    </source>
</evidence>
<keyword evidence="4 10" id="KW-0812">Transmembrane</keyword>
<dbReference type="InterPro" id="IPR004117">
    <property type="entry name" value="7tm6_olfct_rcpt"/>
</dbReference>
<evidence type="ECO:0000256" key="8">
    <source>
        <dbReference type="ARBA" id="ARBA00023170"/>
    </source>
</evidence>
<feature type="transmembrane region" description="Helical" evidence="10">
    <location>
        <begin position="151"/>
        <end position="171"/>
    </location>
</feature>
<dbReference type="GO" id="GO:0005549">
    <property type="term" value="F:odorant binding"/>
    <property type="evidence" value="ECO:0007669"/>
    <property type="project" value="InterPro"/>
</dbReference>
<keyword evidence="6 10" id="KW-1133">Transmembrane helix</keyword>
<feature type="transmembrane region" description="Helical" evidence="10">
    <location>
        <begin position="50"/>
        <end position="77"/>
    </location>
</feature>
<keyword evidence="7 10" id="KW-0472">Membrane</keyword>
<dbReference type="EMBL" id="CAVLEF010000081">
    <property type="protein sequence ID" value="CAK1550360.1"/>
    <property type="molecule type" value="Genomic_DNA"/>
</dbReference>
<dbReference type="Proteomes" id="UP001497472">
    <property type="component" value="Unassembled WGS sequence"/>
</dbReference>
<keyword evidence="12" id="KW-1185">Reference proteome</keyword>
<comment type="subcellular location">
    <subcellularLocation>
        <location evidence="1 10">Cell membrane</location>
        <topology evidence="1 10">Multi-pass membrane protein</topology>
    </subcellularLocation>
</comment>
<evidence type="ECO:0000256" key="2">
    <source>
        <dbReference type="ARBA" id="ARBA00022475"/>
    </source>
</evidence>
<dbReference type="PANTHER" id="PTHR21137">
    <property type="entry name" value="ODORANT RECEPTOR"/>
    <property type="match status" value="1"/>
</dbReference>
<evidence type="ECO:0000256" key="6">
    <source>
        <dbReference type="ARBA" id="ARBA00022989"/>
    </source>
</evidence>
<keyword evidence="3 10" id="KW-0716">Sensory transduction</keyword>
<keyword evidence="5 10" id="KW-0552">Olfaction</keyword>
<evidence type="ECO:0000313" key="12">
    <source>
        <dbReference type="Proteomes" id="UP001497472"/>
    </source>
</evidence>
<dbReference type="GO" id="GO:0007165">
    <property type="term" value="P:signal transduction"/>
    <property type="evidence" value="ECO:0007669"/>
    <property type="project" value="UniProtKB-KW"/>
</dbReference>
<dbReference type="Pfam" id="PF02949">
    <property type="entry name" value="7tm_6"/>
    <property type="match status" value="1"/>
</dbReference>
<gene>
    <name evidence="11" type="ORF">LNINA_LOCUS9590</name>
</gene>
<evidence type="ECO:0000256" key="1">
    <source>
        <dbReference type="ARBA" id="ARBA00004651"/>
    </source>
</evidence>
<keyword evidence="2" id="KW-1003">Cell membrane</keyword>
<keyword evidence="8 10" id="KW-0675">Receptor</keyword>
<name>A0AAV1JLW4_9NEOP</name>
<evidence type="ECO:0000256" key="9">
    <source>
        <dbReference type="ARBA" id="ARBA00023224"/>
    </source>
</evidence>
<comment type="caution">
    <text evidence="10">Lacks conserved residue(s) required for the propagation of feature annotation.</text>
</comment>
<evidence type="ECO:0000256" key="3">
    <source>
        <dbReference type="ARBA" id="ARBA00022606"/>
    </source>
</evidence>
<protein>
    <recommendedName>
        <fullName evidence="10">Odorant receptor</fullName>
    </recommendedName>
</protein>
<feature type="transmembrane region" description="Helical" evidence="10">
    <location>
        <begin position="296"/>
        <end position="315"/>
    </location>
</feature>
<evidence type="ECO:0000256" key="5">
    <source>
        <dbReference type="ARBA" id="ARBA00022725"/>
    </source>
</evidence>
<dbReference type="PANTHER" id="PTHR21137:SF35">
    <property type="entry name" value="ODORANT RECEPTOR 19A-RELATED"/>
    <property type="match status" value="1"/>
</dbReference>
<dbReference type="AlphaFoldDB" id="A0AAV1JLW4"/>
<keyword evidence="9 10" id="KW-0807">Transducer</keyword>
<comment type="caution">
    <text evidence="11">The sequence shown here is derived from an EMBL/GenBank/DDBJ whole genome shotgun (WGS) entry which is preliminary data.</text>
</comment>
<dbReference type="GO" id="GO:0004984">
    <property type="term" value="F:olfactory receptor activity"/>
    <property type="evidence" value="ECO:0007669"/>
    <property type="project" value="InterPro"/>
</dbReference>
<sequence>MRGKVTGFWRDLRKYGLSHCELEDMLTNVTVLLRTVTLNIDIRSTKPIPLISYVLTIVGFVFYFYIYLVSMIWCAFVRYRRMRYFLGSIIVFSVGAYTESCAIRFLFMAFNTDVLREVVARYRICNSQVEPGSRLARNILKHLKSVKKRAIFIWLALVINAYLYLVLPFFLPGKQFAENRLIIFGLEPITESPNYEIAQLMYCFAIPTATNSLANCTALMIILLGYTEAQLLALSEELRSMWSDAEIYYQERADREENRTVVINDYVRERLKFIIKLHNENIDLLKRLEHVLRVSMALEFIVLMAGLIAALLGGIENTYLEIPFAFAQLFMNCYLGQKIIDSSTTFEKAVYDCGWENLDHSNMRTVLIVLQNSQKTLRLSAGGVAILSFECLMSVIKSCYSFYTTLQSTLK</sequence>
<comment type="similarity">
    <text evidence="10">Belongs to the insect chemoreceptor superfamily. Heteromeric odorant receptor channel (TC 1.A.69) family.</text>
</comment>